<organism evidence="1">
    <name type="scientific">Salvia splendens</name>
    <name type="common">Scarlet sage</name>
    <dbReference type="NCBI Taxonomy" id="180675"/>
    <lineage>
        <taxon>Eukaryota</taxon>
        <taxon>Viridiplantae</taxon>
        <taxon>Streptophyta</taxon>
        <taxon>Embryophyta</taxon>
        <taxon>Tracheophyta</taxon>
        <taxon>Spermatophyta</taxon>
        <taxon>Magnoliopsida</taxon>
        <taxon>eudicotyledons</taxon>
        <taxon>Gunneridae</taxon>
        <taxon>Pentapetalae</taxon>
        <taxon>asterids</taxon>
        <taxon>lamiids</taxon>
        <taxon>Lamiales</taxon>
        <taxon>Lamiaceae</taxon>
        <taxon>Nepetoideae</taxon>
        <taxon>Mentheae</taxon>
        <taxon>Salviinae</taxon>
        <taxon>Salvia</taxon>
        <taxon>Salvia subgen. Calosphace</taxon>
        <taxon>core Calosphace</taxon>
    </lineage>
</organism>
<protein>
    <submittedName>
        <fullName evidence="1">Uncharacterized protein</fullName>
    </submittedName>
</protein>
<sequence length="111" mass="12804">MFASVEETVVVDELMQILVECVKQADVRGQELLLRKFFFEIEKEIPLQGFLVDRLKHSKISSLFHSDDYFGSESEMMMSSRELEGETSKKPERFKVKTVQVGGVVKEENAR</sequence>
<gene>
    <name evidence="1" type="ORF">SASPL_111745</name>
</gene>
<dbReference type="EMBL" id="PNBA02000004">
    <property type="protein sequence ID" value="KAG6427499.1"/>
    <property type="molecule type" value="Genomic_DNA"/>
</dbReference>
<comment type="caution">
    <text evidence="1">The sequence shown here is derived from an EMBL/GenBank/DDBJ whole genome shotgun (WGS) entry which is preliminary data.</text>
</comment>
<reference evidence="1" key="2">
    <citation type="submission" date="2020-08" db="EMBL/GenBank/DDBJ databases">
        <title>Plant Genome Project.</title>
        <authorList>
            <person name="Zhang R.-G."/>
        </authorList>
    </citation>
    <scope>NUCLEOTIDE SEQUENCE</scope>
    <source>
        <strain evidence="1">Huo1</strain>
        <tissue evidence="1">Leaf</tissue>
    </source>
</reference>
<keyword evidence="2" id="KW-1185">Reference proteome</keyword>
<name>A0A8X9A5F7_SALSN</name>
<proteinExistence type="predicted"/>
<reference evidence="1" key="1">
    <citation type="submission" date="2018-01" db="EMBL/GenBank/DDBJ databases">
        <authorList>
            <person name="Mao J.F."/>
        </authorList>
    </citation>
    <scope>NUCLEOTIDE SEQUENCE</scope>
    <source>
        <strain evidence="1">Huo1</strain>
        <tissue evidence="1">Leaf</tissue>
    </source>
</reference>
<evidence type="ECO:0000313" key="1">
    <source>
        <dbReference type="EMBL" id="KAG6427499.1"/>
    </source>
</evidence>
<dbReference type="AlphaFoldDB" id="A0A8X9A5F7"/>
<evidence type="ECO:0000313" key="2">
    <source>
        <dbReference type="Proteomes" id="UP000298416"/>
    </source>
</evidence>
<dbReference type="Proteomes" id="UP000298416">
    <property type="component" value="Unassembled WGS sequence"/>
</dbReference>
<accession>A0A8X9A5F7</accession>